<feature type="non-terminal residue" evidence="3">
    <location>
        <position position="1"/>
    </location>
</feature>
<proteinExistence type="predicted"/>
<evidence type="ECO:0000256" key="1">
    <source>
        <dbReference type="SAM" id="MobiDB-lite"/>
    </source>
</evidence>
<feature type="domain" description="BHLH" evidence="2">
    <location>
        <begin position="1"/>
        <end position="48"/>
    </location>
</feature>
<dbReference type="InterPro" id="IPR011598">
    <property type="entry name" value="bHLH_dom"/>
</dbReference>
<feature type="region of interest" description="Disordered" evidence="1">
    <location>
        <begin position="89"/>
        <end position="129"/>
    </location>
</feature>
<name>A0A7K7SF83_9TYRA</name>
<evidence type="ECO:0000313" key="4">
    <source>
        <dbReference type="Proteomes" id="UP000589485"/>
    </source>
</evidence>
<sequence length="129" mass="14511">ESQRRERIYCSLEQLKLLLEKGFQRRDPNPELGKGNTLGMAVTYPKYRRAFAAPAKSPCQDYHDRNSQCLKAALQFPSPRSTRMKLSCHFQRSRAAPKDSGCPSAAASTRQPSAKPAAPNPSHSLRRPW</sequence>
<gene>
    <name evidence="3" type="primary">Hes5_1</name>
    <name evidence="3" type="ORF">SAPAEN_R02953</name>
</gene>
<dbReference type="PROSITE" id="PS50888">
    <property type="entry name" value="BHLH"/>
    <property type="match status" value="1"/>
</dbReference>
<accession>A0A7K7SF83</accession>
<dbReference type="EMBL" id="VZSY01000001">
    <property type="protein sequence ID" value="NXA03118.1"/>
    <property type="molecule type" value="Genomic_DNA"/>
</dbReference>
<dbReference type="AlphaFoldDB" id="A0A7K7SF83"/>
<organism evidence="3 4">
    <name type="scientific">Sapayoa aenigma</name>
    <name type="common">broad-billed sapayoa</name>
    <dbReference type="NCBI Taxonomy" id="239371"/>
    <lineage>
        <taxon>Eukaryota</taxon>
        <taxon>Metazoa</taxon>
        <taxon>Chordata</taxon>
        <taxon>Craniata</taxon>
        <taxon>Vertebrata</taxon>
        <taxon>Euteleostomi</taxon>
        <taxon>Archelosauria</taxon>
        <taxon>Archosauria</taxon>
        <taxon>Dinosauria</taxon>
        <taxon>Saurischia</taxon>
        <taxon>Theropoda</taxon>
        <taxon>Coelurosauria</taxon>
        <taxon>Aves</taxon>
        <taxon>Neognathae</taxon>
        <taxon>Neoaves</taxon>
        <taxon>Telluraves</taxon>
        <taxon>Australaves</taxon>
        <taxon>Passeriformes</taxon>
        <taxon>Tyrannidae</taxon>
        <taxon>Sapayoa</taxon>
    </lineage>
</organism>
<keyword evidence="4" id="KW-1185">Reference proteome</keyword>
<protein>
    <submittedName>
        <fullName evidence="3">HES5 factor</fullName>
    </submittedName>
</protein>
<reference evidence="3 4" key="1">
    <citation type="submission" date="2019-09" db="EMBL/GenBank/DDBJ databases">
        <title>Bird 10,000 Genomes (B10K) Project - Family phase.</title>
        <authorList>
            <person name="Zhang G."/>
        </authorList>
    </citation>
    <scope>NUCLEOTIDE SEQUENCE [LARGE SCALE GENOMIC DNA]</scope>
    <source>
        <strain evidence="3">B10K-DU-030-41</strain>
        <tissue evidence="3">Muscle</tissue>
    </source>
</reference>
<comment type="caution">
    <text evidence="3">The sequence shown here is derived from an EMBL/GenBank/DDBJ whole genome shotgun (WGS) entry which is preliminary data.</text>
</comment>
<feature type="non-terminal residue" evidence="3">
    <location>
        <position position="129"/>
    </location>
</feature>
<dbReference type="Proteomes" id="UP000589485">
    <property type="component" value="Unassembled WGS sequence"/>
</dbReference>
<evidence type="ECO:0000313" key="3">
    <source>
        <dbReference type="EMBL" id="NXA03118.1"/>
    </source>
</evidence>
<dbReference type="GO" id="GO:0046983">
    <property type="term" value="F:protein dimerization activity"/>
    <property type="evidence" value="ECO:0007669"/>
    <property type="project" value="InterPro"/>
</dbReference>
<dbReference type="OrthoDB" id="9212904at2759"/>
<evidence type="ECO:0000259" key="2">
    <source>
        <dbReference type="PROSITE" id="PS50888"/>
    </source>
</evidence>